<dbReference type="AlphaFoldDB" id="A0A5B7G2Q9"/>
<feature type="compositionally biased region" description="Basic and acidic residues" evidence="1">
    <location>
        <begin position="40"/>
        <end position="58"/>
    </location>
</feature>
<evidence type="ECO:0000313" key="3">
    <source>
        <dbReference type="Proteomes" id="UP000324222"/>
    </source>
</evidence>
<reference evidence="2 3" key="1">
    <citation type="submission" date="2019-05" db="EMBL/GenBank/DDBJ databases">
        <title>Another draft genome of Portunus trituberculatus and its Hox gene families provides insights of decapod evolution.</title>
        <authorList>
            <person name="Jeong J.-H."/>
            <person name="Song I."/>
            <person name="Kim S."/>
            <person name="Choi T."/>
            <person name="Kim D."/>
            <person name="Ryu S."/>
            <person name="Kim W."/>
        </authorList>
    </citation>
    <scope>NUCLEOTIDE SEQUENCE [LARGE SCALE GENOMIC DNA]</scope>
    <source>
        <tissue evidence="2">Muscle</tissue>
    </source>
</reference>
<accession>A0A5B7G2Q9</accession>
<sequence length="81" mass="9347">MSGNILSSHRHYPSYRTARRDFNGILEALRKHFIVVGTSRHPEQRVSGDAGTHADRRCLRSPRHHQGPTKPALRHTQMQIR</sequence>
<dbReference type="EMBL" id="VSRR010012166">
    <property type="protein sequence ID" value="MPC54171.1"/>
    <property type="molecule type" value="Genomic_DNA"/>
</dbReference>
<dbReference type="Proteomes" id="UP000324222">
    <property type="component" value="Unassembled WGS sequence"/>
</dbReference>
<name>A0A5B7G2Q9_PORTR</name>
<comment type="caution">
    <text evidence="2">The sequence shown here is derived from an EMBL/GenBank/DDBJ whole genome shotgun (WGS) entry which is preliminary data.</text>
</comment>
<feature type="region of interest" description="Disordered" evidence="1">
    <location>
        <begin position="40"/>
        <end position="81"/>
    </location>
</feature>
<proteinExistence type="predicted"/>
<protein>
    <submittedName>
        <fullName evidence="2">Uncharacterized protein</fullName>
    </submittedName>
</protein>
<gene>
    <name evidence="2" type="ORF">E2C01_048079</name>
</gene>
<evidence type="ECO:0000313" key="2">
    <source>
        <dbReference type="EMBL" id="MPC54171.1"/>
    </source>
</evidence>
<keyword evidence="3" id="KW-1185">Reference proteome</keyword>
<organism evidence="2 3">
    <name type="scientific">Portunus trituberculatus</name>
    <name type="common">Swimming crab</name>
    <name type="synonym">Neptunus trituberculatus</name>
    <dbReference type="NCBI Taxonomy" id="210409"/>
    <lineage>
        <taxon>Eukaryota</taxon>
        <taxon>Metazoa</taxon>
        <taxon>Ecdysozoa</taxon>
        <taxon>Arthropoda</taxon>
        <taxon>Crustacea</taxon>
        <taxon>Multicrustacea</taxon>
        <taxon>Malacostraca</taxon>
        <taxon>Eumalacostraca</taxon>
        <taxon>Eucarida</taxon>
        <taxon>Decapoda</taxon>
        <taxon>Pleocyemata</taxon>
        <taxon>Brachyura</taxon>
        <taxon>Eubrachyura</taxon>
        <taxon>Portunoidea</taxon>
        <taxon>Portunidae</taxon>
        <taxon>Portuninae</taxon>
        <taxon>Portunus</taxon>
    </lineage>
</organism>
<evidence type="ECO:0000256" key="1">
    <source>
        <dbReference type="SAM" id="MobiDB-lite"/>
    </source>
</evidence>